<dbReference type="SMART" id="SM00267">
    <property type="entry name" value="GGDEF"/>
    <property type="match status" value="1"/>
</dbReference>
<protein>
    <submittedName>
        <fullName evidence="4">Diguanylate cyclase and metal dependent phosphohydrolase</fullName>
        <ecNumber evidence="4">3.1.4.52</ecNumber>
    </submittedName>
</protein>
<evidence type="ECO:0000259" key="1">
    <source>
        <dbReference type="PROSITE" id="PS50113"/>
    </source>
</evidence>
<dbReference type="PANTHER" id="PTHR45228">
    <property type="entry name" value="CYCLIC DI-GMP PHOSPHODIESTERASE TM_0186-RELATED"/>
    <property type="match status" value="1"/>
</dbReference>
<accession>A0A0C7PWZ8</accession>
<dbReference type="Pfam" id="PF08448">
    <property type="entry name" value="PAS_4"/>
    <property type="match status" value="1"/>
</dbReference>
<dbReference type="SUPFAM" id="SSF55073">
    <property type="entry name" value="Nucleotide cyclase"/>
    <property type="match status" value="1"/>
</dbReference>
<dbReference type="GO" id="GO:0071111">
    <property type="term" value="F:cyclic-guanylate-specific phosphodiesterase activity"/>
    <property type="evidence" value="ECO:0007669"/>
    <property type="project" value="UniProtKB-EC"/>
</dbReference>
<dbReference type="Gene3D" id="3.30.70.270">
    <property type="match status" value="1"/>
</dbReference>
<dbReference type="SUPFAM" id="SSF55785">
    <property type="entry name" value="PYP-like sensor domain (PAS domain)"/>
    <property type="match status" value="1"/>
</dbReference>
<dbReference type="SUPFAM" id="SSF109604">
    <property type="entry name" value="HD-domain/PDEase-like"/>
    <property type="match status" value="1"/>
</dbReference>
<feature type="domain" description="PAC" evidence="1">
    <location>
        <begin position="200"/>
        <end position="252"/>
    </location>
</feature>
<dbReference type="InterPro" id="IPR043128">
    <property type="entry name" value="Rev_trsase/Diguanyl_cyclase"/>
</dbReference>
<gene>
    <name evidence="4" type="primary">rpfG_3</name>
    <name evidence="4" type="ORF">R28058_30081</name>
</gene>
<dbReference type="PROSITE" id="PS51832">
    <property type="entry name" value="HD_GYP"/>
    <property type="match status" value="1"/>
</dbReference>
<name>A0A0C7PWZ8_PARSO</name>
<dbReference type="OrthoDB" id="9804747at2"/>
<dbReference type="InterPro" id="IPR000700">
    <property type="entry name" value="PAS-assoc_C"/>
</dbReference>
<dbReference type="PROSITE" id="PS50113">
    <property type="entry name" value="PAC"/>
    <property type="match status" value="1"/>
</dbReference>
<dbReference type="RefSeq" id="WP_055337961.1">
    <property type="nucleotide sequence ID" value="NZ_CDNF01000033.1"/>
</dbReference>
<dbReference type="Proteomes" id="UP000049127">
    <property type="component" value="Unassembled WGS sequence"/>
</dbReference>
<dbReference type="NCBIfam" id="TIGR00254">
    <property type="entry name" value="GGDEF"/>
    <property type="match status" value="1"/>
</dbReference>
<organism evidence="4 5">
    <name type="scientific">Paraclostridium sordellii</name>
    <name type="common">Clostridium sordellii</name>
    <dbReference type="NCBI Taxonomy" id="1505"/>
    <lineage>
        <taxon>Bacteria</taxon>
        <taxon>Bacillati</taxon>
        <taxon>Bacillota</taxon>
        <taxon>Clostridia</taxon>
        <taxon>Peptostreptococcales</taxon>
        <taxon>Peptostreptococcaceae</taxon>
        <taxon>Paraclostridium</taxon>
    </lineage>
</organism>
<evidence type="ECO:0000259" key="3">
    <source>
        <dbReference type="PROSITE" id="PS51832"/>
    </source>
</evidence>
<evidence type="ECO:0000313" key="4">
    <source>
        <dbReference type="EMBL" id="CEQ05291.1"/>
    </source>
</evidence>
<dbReference type="InterPro" id="IPR037522">
    <property type="entry name" value="HD_GYP_dom"/>
</dbReference>
<reference evidence="4 5" key="1">
    <citation type="submission" date="2015-01" db="EMBL/GenBank/DDBJ databases">
        <authorList>
            <person name="Aslett A.Martin."/>
            <person name="De Silva Nishadi"/>
        </authorList>
    </citation>
    <scope>NUCLEOTIDE SEQUENCE [LARGE SCALE GENOMIC DNA]</scope>
    <source>
        <strain evidence="4 5">R28058</strain>
    </source>
</reference>
<dbReference type="InterPro" id="IPR029787">
    <property type="entry name" value="Nucleotide_cyclase"/>
</dbReference>
<dbReference type="Pfam" id="PF13487">
    <property type="entry name" value="HD_5"/>
    <property type="match status" value="1"/>
</dbReference>
<dbReference type="InterPro" id="IPR013656">
    <property type="entry name" value="PAS_4"/>
</dbReference>
<feature type="domain" description="HD-GYP" evidence="3">
    <location>
        <begin position="402"/>
        <end position="591"/>
    </location>
</feature>
<dbReference type="CDD" id="cd01949">
    <property type="entry name" value="GGDEF"/>
    <property type="match status" value="1"/>
</dbReference>
<evidence type="ECO:0000259" key="2">
    <source>
        <dbReference type="PROSITE" id="PS50887"/>
    </source>
</evidence>
<keyword evidence="4" id="KW-0378">Hydrolase</keyword>
<dbReference type="InterPro" id="IPR000014">
    <property type="entry name" value="PAS"/>
</dbReference>
<dbReference type="AlphaFoldDB" id="A0A0C7PWZ8"/>
<dbReference type="InterPro" id="IPR052020">
    <property type="entry name" value="Cyclic_di-GMP/3'3'-cGAMP_PDE"/>
</dbReference>
<dbReference type="EC" id="3.1.4.52" evidence="4"/>
<dbReference type="InterPro" id="IPR003607">
    <property type="entry name" value="HD/PDEase_dom"/>
</dbReference>
<dbReference type="PANTHER" id="PTHR45228:SF1">
    <property type="entry name" value="CYCLIC DI-GMP PHOSPHODIESTERASE TM_0186"/>
    <property type="match status" value="1"/>
</dbReference>
<dbReference type="InterPro" id="IPR000160">
    <property type="entry name" value="GGDEF_dom"/>
</dbReference>
<dbReference type="NCBIfam" id="TIGR00229">
    <property type="entry name" value="sensory_box"/>
    <property type="match status" value="1"/>
</dbReference>
<sequence length="591" mass="69059">MIDKYVKQVLDNMPFPVWIKGLDNKIKYANSKFDDICNLSLIGKENEYDRLCEECYLNDKCNNLMYEVIENNKEMIQFDVDIYDKISKCYITQFKDKNKNVIGFMGMLMDIRCKCETQKKLDKNEHILRTIIDTIPDYIFYKDKNCRYLGYNKKWKDFYMNLGIDSMIGKSDFESGAVPYELAKKFVEEDKYILKNKKIKICEREFKDKSGNLRVEETIKVPVINDNGDVWGIVGLASDVTEKIELKEKLIKLSYTDSLTGVYNRACFEDKKNELNKSKYLPIGVIMGDVNGLKVVNDTFGHLEGDKLLKEIANVLKLSTREEDYIFRWGGDEFVILMPNCGKYKCEEIIANILNRCKKYKFNLIELSIALGSSIKDTLEKDLYENLKEAEEKLYRQKFLKEKSIQSSIIFSLFQSLHDKQIESKIHIQKLVKYALKIGYKLGFTPVQLDELELVTKLHDIGKVGIDKDILLKKEQLTDEEIKIIKTHTEKGYRILQASSDLSHISRVVLTHHEKYDGSGYPLGLKGEEIPIMARIIRIVDFYDSMMDNKYKNKLELKSNAIEEIKRYKGKKFDPKIVDIFIEILELEKEY</sequence>
<feature type="domain" description="GGDEF" evidence="2">
    <location>
        <begin position="281"/>
        <end position="413"/>
    </location>
</feature>
<dbReference type="CDD" id="cd00077">
    <property type="entry name" value="HDc"/>
    <property type="match status" value="1"/>
</dbReference>
<dbReference type="PROSITE" id="PS50887">
    <property type="entry name" value="GGDEF"/>
    <property type="match status" value="1"/>
</dbReference>
<evidence type="ECO:0000313" key="5">
    <source>
        <dbReference type="Proteomes" id="UP000049127"/>
    </source>
</evidence>
<dbReference type="Gene3D" id="1.10.3210.10">
    <property type="entry name" value="Hypothetical protein af1432"/>
    <property type="match status" value="1"/>
</dbReference>
<dbReference type="Gene3D" id="3.30.450.20">
    <property type="entry name" value="PAS domain"/>
    <property type="match status" value="2"/>
</dbReference>
<dbReference type="InterPro" id="IPR035965">
    <property type="entry name" value="PAS-like_dom_sf"/>
</dbReference>
<dbReference type="EMBL" id="CEKZ01000024">
    <property type="protein sequence ID" value="CEQ05291.1"/>
    <property type="molecule type" value="Genomic_DNA"/>
</dbReference>
<dbReference type="Pfam" id="PF00990">
    <property type="entry name" value="GGDEF"/>
    <property type="match status" value="1"/>
</dbReference>
<proteinExistence type="predicted"/>
<dbReference type="Pfam" id="PF13188">
    <property type="entry name" value="PAS_8"/>
    <property type="match status" value="1"/>
</dbReference>